<name>A0A286RJY8_9BACT</name>
<dbReference type="KEGG" id="ttf:THTE_3666"/>
<sequence length="377" mass="42459">MSPRRGSWHPAQESDEIVYAICNRFLEQLGQHCSGNAKDQNDRRRGAAAAVAAWARKHLGREDLTRERIYPLFWEAVRRQYLLLCPPRESHLASEIRKTFGLESLPEDAIQVVNVRGPEAARNVSAVAADLTFQLIHRLRGKKEKVHVGLGAGYSSMMVARRLAQRVYSDLQCPPLVLHAISAGGFFIDQPYKAPVTYFGYFSEVITPVEYVGLFSEPLVSREEYDRVRQNPSVRHSFERAKEIDIVITSFAAAQDEHGMLGQFLKALQQEGTITQAQIDTMVRAGWVGDVQFRPYSATGPIVEECPVQVVTLFEIEELVALAQQPNKYVVLIAGPCSECQRLKTDALRPLLTNPRLRLWTHLVMDLATAYDLLRSS</sequence>
<evidence type="ECO:0000313" key="1">
    <source>
        <dbReference type="EMBL" id="ASV76267.1"/>
    </source>
</evidence>
<organism evidence="1 2">
    <name type="scientific">Thermogutta terrifontis</name>
    <dbReference type="NCBI Taxonomy" id="1331910"/>
    <lineage>
        <taxon>Bacteria</taxon>
        <taxon>Pseudomonadati</taxon>
        <taxon>Planctomycetota</taxon>
        <taxon>Planctomycetia</taxon>
        <taxon>Pirellulales</taxon>
        <taxon>Thermoguttaceae</taxon>
        <taxon>Thermogutta</taxon>
    </lineage>
</organism>
<dbReference type="RefSeq" id="WP_095416093.1">
    <property type="nucleotide sequence ID" value="NZ_CP018477.1"/>
</dbReference>
<reference evidence="1 2" key="1">
    <citation type="journal article" name="Front. Microbiol.">
        <title>Sugar Metabolism of the First Thermophilic Planctomycete Thermogutta terrifontis: Comparative Genomic and Transcriptomic Approaches.</title>
        <authorList>
            <person name="Elcheninov A.G."/>
            <person name="Menzel P."/>
            <person name="Gudbergsdottir S.R."/>
            <person name="Slesarev A.I."/>
            <person name="Kadnikov V.V."/>
            <person name="Krogh A."/>
            <person name="Bonch-Osmolovskaya E.A."/>
            <person name="Peng X."/>
            <person name="Kublanov I.V."/>
        </authorList>
    </citation>
    <scope>NUCLEOTIDE SEQUENCE [LARGE SCALE GENOMIC DNA]</scope>
    <source>
        <strain evidence="1 2">R1</strain>
    </source>
</reference>
<protein>
    <submittedName>
        <fullName evidence="1">Uncharacterized protein</fullName>
    </submittedName>
</protein>
<dbReference type="Proteomes" id="UP000215086">
    <property type="component" value="Chromosome"/>
</dbReference>
<dbReference type="EMBL" id="CP018477">
    <property type="protein sequence ID" value="ASV76267.1"/>
    <property type="molecule type" value="Genomic_DNA"/>
</dbReference>
<dbReference type="AlphaFoldDB" id="A0A286RJY8"/>
<proteinExistence type="predicted"/>
<keyword evidence="2" id="KW-1185">Reference proteome</keyword>
<dbReference type="SUPFAM" id="SSF100950">
    <property type="entry name" value="NagB/RpiA/CoA transferase-like"/>
    <property type="match status" value="1"/>
</dbReference>
<dbReference type="Gene3D" id="3.40.50.1360">
    <property type="match status" value="1"/>
</dbReference>
<gene>
    <name evidence="1" type="ORF">THTE_3666</name>
</gene>
<dbReference type="InterPro" id="IPR037171">
    <property type="entry name" value="NagB/RpiA_transferase-like"/>
</dbReference>
<accession>A0A286RJY8</accession>
<evidence type="ECO:0000313" key="2">
    <source>
        <dbReference type="Proteomes" id="UP000215086"/>
    </source>
</evidence>